<dbReference type="EMBL" id="CP114014">
    <property type="protein sequence ID" value="XAY08330.1"/>
    <property type="molecule type" value="Genomic_DNA"/>
</dbReference>
<dbReference type="AlphaFoldDB" id="A0AAU7B382"/>
<dbReference type="KEGG" id="parq:DSM112329_05230"/>
<evidence type="ECO:0000313" key="1">
    <source>
        <dbReference type="EMBL" id="XAY08330.1"/>
    </source>
</evidence>
<sequence>MRRSWVPTLGCAVAVLAGCGPGATPISPGCTEDVAPVIRALERAPAAVTLVDGSRLSECISDGTDEAELLNVGITFSRAAEELRVTAREQEDRAVAVQLGYLIGATRRGAERTAGVMSELQRRVELVGGRLQTEAPDLAADVDRGLAAGEKTG</sequence>
<dbReference type="RefSeq" id="WP_354699513.1">
    <property type="nucleotide sequence ID" value="NZ_CP114014.1"/>
</dbReference>
<reference evidence="1" key="1">
    <citation type="submission" date="2022-12" db="EMBL/GenBank/DDBJ databases">
        <title>Paraconexibacter alkalitolerans sp. nov. and Baekduia alba sp. nov., isolated from soil and emended description of the genera Paraconexibacter (Chun et al., 2020) and Baekduia (An et al., 2020).</title>
        <authorList>
            <person name="Vieira S."/>
            <person name="Huber K.J."/>
            <person name="Geppert A."/>
            <person name="Wolf J."/>
            <person name="Neumann-Schaal M."/>
            <person name="Muesken M."/>
            <person name="Overmann J."/>
        </authorList>
    </citation>
    <scope>NUCLEOTIDE SEQUENCE</scope>
    <source>
        <strain evidence="1">AEG42_29</strain>
    </source>
</reference>
<proteinExistence type="predicted"/>
<dbReference type="PROSITE" id="PS51257">
    <property type="entry name" value="PROKAR_LIPOPROTEIN"/>
    <property type="match status" value="1"/>
</dbReference>
<organism evidence="1">
    <name type="scientific">Paraconexibacter sp. AEG42_29</name>
    <dbReference type="NCBI Taxonomy" id="2997339"/>
    <lineage>
        <taxon>Bacteria</taxon>
        <taxon>Bacillati</taxon>
        <taxon>Actinomycetota</taxon>
        <taxon>Thermoleophilia</taxon>
        <taxon>Solirubrobacterales</taxon>
        <taxon>Paraconexibacteraceae</taxon>
        <taxon>Paraconexibacter</taxon>
    </lineage>
</organism>
<accession>A0AAU7B382</accession>
<name>A0AAU7B382_9ACTN</name>
<gene>
    <name evidence="1" type="ORF">DSM112329_05230</name>
</gene>
<protein>
    <submittedName>
        <fullName evidence="1">Uncharacterized protein</fullName>
    </submittedName>
</protein>